<dbReference type="RefSeq" id="WP_137342925.1">
    <property type="nucleotide sequence ID" value="NZ_BSQH01000008.1"/>
</dbReference>
<evidence type="ECO:0000256" key="7">
    <source>
        <dbReference type="ARBA" id="ARBA00032272"/>
    </source>
</evidence>
<comment type="cofactor">
    <cofactor evidence="2">
        <name>Mg(2+)</name>
        <dbReference type="ChEBI" id="CHEBI:18420"/>
    </cofactor>
</comment>
<dbReference type="InterPro" id="IPR000086">
    <property type="entry name" value="NUDIX_hydrolase_dom"/>
</dbReference>
<dbReference type="EMBL" id="SZVO01000014">
    <property type="protein sequence ID" value="TKT88743.1"/>
    <property type="molecule type" value="Genomic_DNA"/>
</dbReference>
<proteinExistence type="inferred from homology"/>
<evidence type="ECO:0000256" key="1">
    <source>
        <dbReference type="ARBA" id="ARBA00000847"/>
    </source>
</evidence>
<protein>
    <recommendedName>
        <fullName evidence="4">GDP-mannose pyrophosphatase</fullName>
    </recommendedName>
    <alternativeName>
        <fullName evidence="6">GDP-mannose hydrolase</fullName>
    </alternativeName>
    <alternativeName>
        <fullName evidence="7">GDPMK</fullName>
    </alternativeName>
</protein>
<evidence type="ECO:0000256" key="6">
    <source>
        <dbReference type="ARBA" id="ARBA00032162"/>
    </source>
</evidence>
<dbReference type="Pfam" id="PF00293">
    <property type="entry name" value="NUDIX"/>
    <property type="match status" value="1"/>
</dbReference>
<evidence type="ECO:0000313" key="9">
    <source>
        <dbReference type="EMBL" id="TKT88743.1"/>
    </source>
</evidence>
<feature type="domain" description="Nudix hydrolase" evidence="8">
    <location>
        <begin position="46"/>
        <end position="174"/>
    </location>
</feature>
<evidence type="ECO:0000256" key="4">
    <source>
        <dbReference type="ARBA" id="ARBA00016377"/>
    </source>
</evidence>
<dbReference type="PROSITE" id="PS00893">
    <property type="entry name" value="NUDIX_BOX"/>
    <property type="match status" value="1"/>
</dbReference>
<dbReference type="GO" id="GO:0019693">
    <property type="term" value="P:ribose phosphate metabolic process"/>
    <property type="evidence" value="ECO:0007669"/>
    <property type="project" value="TreeGrafter"/>
</dbReference>
<dbReference type="PANTHER" id="PTHR11839:SF18">
    <property type="entry name" value="NUDIX HYDROLASE DOMAIN-CONTAINING PROTEIN"/>
    <property type="match status" value="1"/>
</dbReference>
<evidence type="ECO:0000259" key="8">
    <source>
        <dbReference type="PROSITE" id="PS51462"/>
    </source>
</evidence>
<organism evidence="9 10">
    <name type="scientific">Dyadobacter frigoris</name>
    <dbReference type="NCBI Taxonomy" id="2576211"/>
    <lineage>
        <taxon>Bacteria</taxon>
        <taxon>Pseudomonadati</taxon>
        <taxon>Bacteroidota</taxon>
        <taxon>Cytophagia</taxon>
        <taxon>Cytophagales</taxon>
        <taxon>Spirosomataceae</taxon>
        <taxon>Dyadobacter</taxon>
    </lineage>
</organism>
<keyword evidence="10" id="KW-1185">Reference proteome</keyword>
<dbReference type="InterPro" id="IPR015797">
    <property type="entry name" value="NUDIX_hydrolase-like_dom_sf"/>
</dbReference>
<evidence type="ECO:0000256" key="5">
    <source>
        <dbReference type="ARBA" id="ARBA00022801"/>
    </source>
</evidence>
<dbReference type="AlphaFoldDB" id="A0A4V6BKV5"/>
<dbReference type="GO" id="GO:0016787">
    <property type="term" value="F:hydrolase activity"/>
    <property type="evidence" value="ECO:0007669"/>
    <property type="project" value="UniProtKB-KW"/>
</dbReference>
<evidence type="ECO:0000313" key="10">
    <source>
        <dbReference type="Proteomes" id="UP000304900"/>
    </source>
</evidence>
<keyword evidence="5 9" id="KW-0378">Hydrolase</keyword>
<reference evidence="9 10" key="1">
    <citation type="submission" date="2019-05" db="EMBL/GenBank/DDBJ databases">
        <title>Dyadobacter AR-3-8 sp. nov., isolated from arctic soil.</title>
        <authorList>
            <person name="Chaudhary D.K."/>
        </authorList>
    </citation>
    <scope>NUCLEOTIDE SEQUENCE [LARGE SCALE GENOMIC DNA]</scope>
    <source>
        <strain evidence="9 10">AR-3-8</strain>
    </source>
</reference>
<dbReference type="OrthoDB" id="9806150at2"/>
<dbReference type="CDD" id="cd24161">
    <property type="entry name" value="NUDIX_ADPRase_Ndx2"/>
    <property type="match status" value="1"/>
</dbReference>
<dbReference type="GO" id="GO:0005829">
    <property type="term" value="C:cytosol"/>
    <property type="evidence" value="ECO:0007669"/>
    <property type="project" value="TreeGrafter"/>
</dbReference>
<dbReference type="SUPFAM" id="SSF55811">
    <property type="entry name" value="Nudix"/>
    <property type="match status" value="1"/>
</dbReference>
<dbReference type="Gene3D" id="3.90.79.10">
    <property type="entry name" value="Nucleoside Triphosphate Pyrophosphohydrolase"/>
    <property type="match status" value="1"/>
</dbReference>
<evidence type="ECO:0000256" key="3">
    <source>
        <dbReference type="ARBA" id="ARBA00007275"/>
    </source>
</evidence>
<dbReference type="GO" id="GO:0006753">
    <property type="term" value="P:nucleoside phosphate metabolic process"/>
    <property type="evidence" value="ECO:0007669"/>
    <property type="project" value="TreeGrafter"/>
</dbReference>
<dbReference type="InterPro" id="IPR020084">
    <property type="entry name" value="NUDIX_hydrolase_CS"/>
</dbReference>
<gene>
    <name evidence="9" type="ORF">FDK13_25920</name>
</gene>
<dbReference type="PROSITE" id="PS51462">
    <property type="entry name" value="NUDIX"/>
    <property type="match status" value="1"/>
</dbReference>
<dbReference type="PANTHER" id="PTHR11839">
    <property type="entry name" value="UDP/ADP-SUGAR PYROPHOSPHATASE"/>
    <property type="match status" value="1"/>
</dbReference>
<name>A0A4V6BKV5_9BACT</name>
<evidence type="ECO:0000256" key="2">
    <source>
        <dbReference type="ARBA" id="ARBA00001946"/>
    </source>
</evidence>
<comment type="catalytic activity">
    <reaction evidence="1">
        <text>GDP-alpha-D-mannose + H2O = alpha-D-mannose 1-phosphate + GMP + 2 H(+)</text>
        <dbReference type="Rhea" id="RHEA:27978"/>
        <dbReference type="ChEBI" id="CHEBI:15377"/>
        <dbReference type="ChEBI" id="CHEBI:15378"/>
        <dbReference type="ChEBI" id="CHEBI:57527"/>
        <dbReference type="ChEBI" id="CHEBI:58115"/>
        <dbReference type="ChEBI" id="CHEBI:58409"/>
    </reaction>
</comment>
<dbReference type="Proteomes" id="UP000304900">
    <property type="component" value="Unassembled WGS sequence"/>
</dbReference>
<sequence>MRGITTENNWKTLSSKTVYENAWLEISHREVINPAGKDGIYGVVKFKNKALGIIPIDENGNIYLVGQFRYTLNEYSWEIPEGGGPFDEDVLDAAKRELKEETGLLASNWTKLSRIHTSNSATDEEGYLFLAEGLSQSEAEPEETEELQVKKIHLSEAVEMVMRSEITDSISIAGILMAARLKGI</sequence>
<comment type="caution">
    <text evidence="9">The sequence shown here is derived from an EMBL/GenBank/DDBJ whole genome shotgun (WGS) entry which is preliminary data.</text>
</comment>
<comment type="similarity">
    <text evidence="3">Belongs to the Nudix hydrolase family. NudK subfamily.</text>
</comment>
<accession>A0A4V6BKV5</accession>